<dbReference type="EMBL" id="VZDO01000003">
    <property type="protein sequence ID" value="KAB0681291.1"/>
    <property type="molecule type" value="Genomic_DNA"/>
</dbReference>
<evidence type="ECO:0000256" key="1">
    <source>
        <dbReference type="ARBA" id="ARBA00023015"/>
    </source>
</evidence>
<evidence type="ECO:0000313" key="6">
    <source>
        <dbReference type="Proteomes" id="UP000432089"/>
    </source>
</evidence>
<proteinExistence type="predicted"/>
<dbReference type="RefSeq" id="WP_150968497.1">
    <property type="nucleotide sequence ID" value="NZ_VZDO01000003.1"/>
</dbReference>
<evidence type="ECO:0000256" key="2">
    <source>
        <dbReference type="ARBA" id="ARBA00023125"/>
    </source>
</evidence>
<keyword evidence="6" id="KW-1185">Reference proteome</keyword>
<evidence type="ECO:0000259" key="4">
    <source>
        <dbReference type="PROSITE" id="PS51118"/>
    </source>
</evidence>
<gene>
    <name evidence="5" type="ORF">F6X38_05205</name>
</gene>
<dbReference type="PANTHER" id="PTHR33204:SF37">
    <property type="entry name" value="HTH-TYPE TRANSCRIPTIONAL REGULATOR YODB"/>
    <property type="match status" value="1"/>
</dbReference>
<comment type="caution">
    <text evidence="5">The sequence shown here is derived from an EMBL/GenBank/DDBJ whole genome shotgun (WGS) entry which is preliminary data.</text>
</comment>
<name>A0A7V7TXR9_9HYPH</name>
<dbReference type="Pfam" id="PF01638">
    <property type="entry name" value="HxlR"/>
    <property type="match status" value="1"/>
</dbReference>
<sequence length="125" mass="14321">MSTINTVPPIADRLRRGDVFEPECRSRQVMRHVTSSWGVLILIALQDGTMRFSTLRRRVSGVSERMLAQTLRWLEEDRLVVRRSYDVVPPHTDYTLTALGREAAEKVAALADWIETRMPEIDAGR</sequence>
<keyword evidence="2" id="KW-0238">DNA-binding</keyword>
<dbReference type="PANTHER" id="PTHR33204">
    <property type="entry name" value="TRANSCRIPTIONAL REGULATOR, MARR FAMILY"/>
    <property type="match status" value="1"/>
</dbReference>
<evidence type="ECO:0000256" key="3">
    <source>
        <dbReference type="ARBA" id="ARBA00023163"/>
    </source>
</evidence>
<dbReference type="Proteomes" id="UP000432089">
    <property type="component" value="Unassembled WGS sequence"/>
</dbReference>
<dbReference type="GO" id="GO:0003677">
    <property type="term" value="F:DNA binding"/>
    <property type="evidence" value="ECO:0007669"/>
    <property type="project" value="UniProtKB-KW"/>
</dbReference>
<organism evidence="5 6">
    <name type="scientific">Plantimonas leprariae</name>
    <dbReference type="NCBI Taxonomy" id="2615207"/>
    <lineage>
        <taxon>Bacteria</taxon>
        <taxon>Pseudomonadati</taxon>
        <taxon>Pseudomonadota</taxon>
        <taxon>Alphaproteobacteria</taxon>
        <taxon>Hyphomicrobiales</taxon>
        <taxon>Aurantimonadaceae</taxon>
        <taxon>Plantimonas</taxon>
    </lineage>
</organism>
<dbReference type="SUPFAM" id="SSF46785">
    <property type="entry name" value="Winged helix' DNA-binding domain"/>
    <property type="match status" value="1"/>
</dbReference>
<dbReference type="InterPro" id="IPR036388">
    <property type="entry name" value="WH-like_DNA-bd_sf"/>
</dbReference>
<keyword evidence="3" id="KW-0804">Transcription</keyword>
<protein>
    <submittedName>
        <fullName evidence="5">Helix-turn-helix transcriptional regulator</fullName>
    </submittedName>
</protein>
<feature type="domain" description="HTH hxlR-type" evidence="4">
    <location>
        <begin position="24"/>
        <end position="122"/>
    </location>
</feature>
<dbReference type="InterPro" id="IPR002577">
    <property type="entry name" value="HTH_HxlR"/>
</dbReference>
<dbReference type="InterPro" id="IPR036390">
    <property type="entry name" value="WH_DNA-bd_sf"/>
</dbReference>
<dbReference type="PROSITE" id="PS51118">
    <property type="entry name" value="HTH_HXLR"/>
    <property type="match status" value="1"/>
</dbReference>
<dbReference type="AlphaFoldDB" id="A0A7V7TXR9"/>
<accession>A0A7V7TXR9</accession>
<dbReference type="Gene3D" id="1.10.10.10">
    <property type="entry name" value="Winged helix-like DNA-binding domain superfamily/Winged helix DNA-binding domain"/>
    <property type="match status" value="1"/>
</dbReference>
<reference evidence="5 6" key="1">
    <citation type="submission" date="2019-09" db="EMBL/GenBank/DDBJ databases">
        <title>YIM 132180 draft genome.</title>
        <authorList>
            <person name="Zhang K."/>
        </authorList>
    </citation>
    <scope>NUCLEOTIDE SEQUENCE [LARGE SCALE GENOMIC DNA]</scope>
    <source>
        <strain evidence="5 6">YIM 132180</strain>
    </source>
</reference>
<keyword evidence="1" id="KW-0805">Transcription regulation</keyword>
<evidence type="ECO:0000313" key="5">
    <source>
        <dbReference type="EMBL" id="KAB0681291.1"/>
    </source>
</evidence>